<evidence type="ECO:0000313" key="2">
    <source>
        <dbReference type="Proteomes" id="UP000813385"/>
    </source>
</evidence>
<protein>
    <submittedName>
        <fullName evidence="1">Uncharacterized protein</fullName>
    </submittedName>
</protein>
<organism evidence="1 2">
    <name type="scientific">Plectosphaerella cucumerina</name>
    <dbReference type="NCBI Taxonomy" id="40658"/>
    <lineage>
        <taxon>Eukaryota</taxon>
        <taxon>Fungi</taxon>
        <taxon>Dikarya</taxon>
        <taxon>Ascomycota</taxon>
        <taxon>Pezizomycotina</taxon>
        <taxon>Sordariomycetes</taxon>
        <taxon>Hypocreomycetidae</taxon>
        <taxon>Glomerellales</taxon>
        <taxon>Plectosphaerellaceae</taxon>
        <taxon>Plectosphaerella</taxon>
    </lineage>
</organism>
<gene>
    <name evidence="1" type="ORF">B0T11DRAFT_313887</name>
</gene>
<dbReference type="EMBL" id="JAGPXD010000001">
    <property type="protein sequence ID" value="KAH7375261.1"/>
    <property type="molecule type" value="Genomic_DNA"/>
</dbReference>
<accession>A0A8K0TSW6</accession>
<dbReference type="Proteomes" id="UP000813385">
    <property type="component" value="Unassembled WGS sequence"/>
</dbReference>
<keyword evidence="2" id="KW-1185">Reference proteome</keyword>
<reference evidence="1" key="1">
    <citation type="journal article" date="2021" name="Nat. Commun.">
        <title>Genetic determinants of endophytism in the Arabidopsis root mycobiome.</title>
        <authorList>
            <person name="Mesny F."/>
            <person name="Miyauchi S."/>
            <person name="Thiergart T."/>
            <person name="Pickel B."/>
            <person name="Atanasova L."/>
            <person name="Karlsson M."/>
            <person name="Huettel B."/>
            <person name="Barry K.W."/>
            <person name="Haridas S."/>
            <person name="Chen C."/>
            <person name="Bauer D."/>
            <person name="Andreopoulos W."/>
            <person name="Pangilinan J."/>
            <person name="LaButti K."/>
            <person name="Riley R."/>
            <person name="Lipzen A."/>
            <person name="Clum A."/>
            <person name="Drula E."/>
            <person name="Henrissat B."/>
            <person name="Kohler A."/>
            <person name="Grigoriev I.V."/>
            <person name="Martin F.M."/>
            <person name="Hacquard S."/>
        </authorList>
    </citation>
    <scope>NUCLEOTIDE SEQUENCE</scope>
    <source>
        <strain evidence="1">MPI-CAGE-AT-0016</strain>
    </source>
</reference>
<dbReference type="AlphaFoldDB" id="A0A8K0TSW6"/>
<comment type="caution">
    <text evidence="1">The sequence shown here is derived from an EMBL/GenBank/DDBJ whole genome shotgun (WGS) entry which is preliminary data.</text>
</comment>
<evidence type="ECO:0000313" key="1">
    <source>
        <dbReference type="EMBL" id="KAH7375261.1"/>
    </source>
</evidence>
<proteinExistence type="predicted"/>
<dbReference type="OrthoDB" id="5327951at2759"/>
<sequence length="438" mass="50938">MEAIKARLRPIQIQRLDEVADGMLKIYRTLVRMQYLEDSWVHEGPHDVDAFLPTWRQDGIPDSIAYLYSILPYVDSYWNRGIDFVFGGMFVNFLHAEIADYRNPMNTADNHYGALIYDARRHVIGICGIEGETQDPNYTFKDQLKTYVSDEYDEYDSDDDAPENHVWDEMKGRHAPKVLRDIVLWYKNLTQLPGGGEQSGGGSWSATLTKPLYIKHGWPHNFDGIGFLVDQVKTFAVLNAERDPKPNMLARINRFRRFLQTPPPPQQADITEHDNVEDFWYQRWRWFQDGLSRIDVPVLLQELERAYELPSDPQVRLLKKLRDGIRSREKELSSGGILEMDNRPESAQIRMAYSRKCLDIQKRAYDECKTELGGDAFFAQHNMVETDLDPDKSPNPELQERSRLHIEALRAWLVQVPQEASRAREMAEISIKDYEANL</sequence>
<name>A0A8K0TSW6_9PEZI</name>